<dbReference type="AlphaFoldDB" id="A0LLM8"/>
<reference evidence="2 3" key="1">
    <citation type="submission" date="2006-10" db="EMBL/GenBank/DDBJ databases">
        <title>Complete sequence of Syntrophobacter fumaroxidans MPOB.</title>
        <authorList>
            <consortium name="US DOE Joint Genome Institute"/>
            <person name="Copeland A."/>
            <person name="Lucas S."/>
            <person name="Lapidus A."/>
            <person name="Barry K."/>
            <person name="Detter J.C."/>
            <person name="Glavina del Rio T."/>
            <person name="Hammon N."/>
            <person name="Israni S."/>
            <person name="Pitluck S."/>
            <person name="Goltsman E.G."/>
            <person name="Martinez M."/>
            <person name="Schmutz J."/>
            <person name="Larimer F."/>
            <person name="Land M."/>
            <person name="Hauser L."/>
            <person name="Kyrpides N."/>
            <person name="Kim E."/>
            <person name="Boone D.R."/>
            <person name="Brockman F."/>
            <person name="Culley D."/>
            <person name="Ferry J."/>
            <person name="Gunsalus R."/>
            <person name="McInerney M.J."/>
            <person name="Morrison M."/>
            <person name="Plugge C."/>
            <person name="Rohlin L."/>
            <person name="Scholten J."/>
            <person name="Sieber J."/>
            <person name="Stams A.J.M."/>
            <person name="Worm P."/>
            <person name="Henstra A.M."/>
            <person name="Richardson P."/>
        </authorList>
    </citation>
    <scope>NUCLEOTIDE SEQUENCE [LARGE SCALE GENOMIC DNA]</scope>
    <source>
        <strain evidence="3">DSM 10017 / MPOB</strain>
    </source>
</reference>
<proteinExistence type="predicted"/>
<organism evidence="2 3">
    <name type="scientific">Syntrophobacter fumaroxidans (strain DSM 10017 / MPOB)</name>
    <dbReference type="NCBI Taxonomy" id="335543"/>
    <lineage>
        <taxon>Bacteria</taxon>
        <taxon>Pseudomonadati</taxon>
        <taxon>Thermodesulfobacteriota</taxon>
        <taxon>Syntrophobacteria</taxon>
        <taxon>Syntrophobacterales</taxon>
        <taxon>Syntrophobacteraceae</taxon>
        <taxon>Syntrophobacter</taxon>
    </lineage>
</organism>
<protein>
    <submittedName>
        <fullName evidence="2">Uncharacterized protein</fullName>
    </submittedName>
</protein>
<evidence type="ECO:0000313" key="3">
    <source>
        <dbReference type="Proteomes" id="UP000001784"/>
    </source>
</evidence>
<dbReference type="HOGENOM" id="CLU_2425923_0_0_7"/>
<dbReference type="STRING" id="335543.Sfum_2652"/>
<accession>A0LLM8</accession>
<dbReference type="EMBL" id="CP000478">
    <property type="protein sequence ID" value="ABK18330.1"/>
    <property type="molecule type" value="Genomic_DNA"/>
</dbReference>
<dbReference type="InParanoid" id="A0LLM8"/>
<feature type="region of interest" description="Disordered" evidence="1">
    <location>
        <begin position="15"/>
        <end position="41"/>
    </location>
</feature>
<dbReference type="Proteomes" id="UP000001784">
    <property type="component" value="Chromosome"/>
</dbReference>
<keyword evidence="3" id="KW-1185">Reference proteome</keyword>
<evidence type="ECO:0000313" key="2">
    <source>
        <dbReference type="EMBL" id="ABK18330.1"/>
    </source>
</evidence>
<name>A0LLM8_SYNFM</name>
<evidence type="ECO:0000256" key="1">
    <source>
        <dbReference type="SAM" id="MobiDB-lite"/>
    </source>
</evidence>
<sequence>MVEALITGSRAVLRGVPGSRLQPDGPSPHGSAGEHIESGRSRRIPFRAPCFRAARIGVSDSLLRRLVGMTEKEHGLPLSFLLSTCCRTSLS</sequence>
<dbReference type="KEGG" id="sfu:Sfum_2652"/>
<gene>
    <name evidence="2" type="ordered locus">Sfum_2652</name>
</gene>